<keyword evidence="1" id="KW-1133">Transmembrane helix</keyword>
<sequence>MSKQVKENEEVDLGSLFVIIGKGFNKLFTSIGNLFKKLFYILIEALLFLKSNIIKLGIAAIVAGLLGLFLEYKTGTKYESSIYVKPNFNSARQLYHNIQYYDDLVKQENFNSLSKIFNISEQEARSLKKFTISPVLNENDILTSFDDLIKSIDTASVKSYSYEKFKRNFTEFDYKTHQISVISLKNDIFSSLSVPIISSIINNDYFKNLKVNKKENLRRTDALLQKNLQQTDSLLELYKQVLLEEAKKVSGGTTIDLGQNNKSSDKELKLFDTSLRLNEKLIDVNDDLSEKSEVINIVSNFQPIGHKVREIEKNKGFQFALVGFGLMIIGLLLIKLNAYLESYKVKK</sequence>
<accession>A0A4R2P255</accession>
<dbReference type="AlphaFoldDB" id="A0A4R2P255"/>
<dbReference type="RefSeq" id="WP_132791380.1">
    <property type="nucleotide sequence ID" value="NZ_SLXM01000001.1"/>
</dbReference>
<feature type="transmembrane region" description="Helical" evidence="1">
    <location>
        <begin position="319"/>
        <end position="340"/>
    </location>
</feature>
<proteinExistence type="predicted"/>
<comment type="caution">
    <text evidence="2">The sequence shown here is derived from an EMBL/GenBank/DDBJ whole genome shotgun (WGS) entry which is preliminary data.</text>
</comment>
<evidence type="ECO:0000313" key="3">
    <source>
        <dbReference type="Proteomes" id="UP000294564"/>
    </source>
</evidence>
<feature type="transmembrane region" description="Helical" evidence="1">
    <location>
        <begin position="38"/>
        <end position="70"/>
    </location>
</feature>
<evidence type="ECO:0000313" key="2">
    <source>
        <dbReference type="EMBL" id="TCP27951.1"/>
    </source>
</evidence>
<evidence type="ECO:0000256" key="1">
    <source>
        <dbReference type="SAM" id="Phobius"/>
    </source>
</evidence>
<protein>
    <recommendedName>
        <fullName evidence="4">Subunit length determinant protein</fullName>
    </recommendedName>
</protein>
<organism evidence="2 3">
    <name type="scientific">Tenacibaculum skagerrakense</name>
    <dbReference type="NCBI Taxonomy" id="186571"/>
    <lineage>
        <taxon>Bacteria</taxon>
        <taxon>Pseudomonadati</taxon>
        <taxon>Bacteroidota</taxon>
        <taxon>Flavobacteriia</taxon>
        <taxon>Flavobacteriales</taxon>
        <taxon>Flavobacteriaceae</taxon>
        <taxon>Tenacibaculum</taxon>
    </lineage>
</organism>
<gene>
    <name evidence="2" type="ORF">EV195_101110</name>
</gene>
<keyword evidence="1" id="KW-0812">Transmembrane</keyword>
<keyword evidence="3" id="KW-1185">Reference proteome</keyword>
<keyword evidence="1" id="KW-0472">Membrane</keyword>
<dbReference type="Proteomes" id="UP000294564">
    <property type="component" value="Unassembled WGS sequence"/>
</dbReference>
<name>A0A4R2P255_9FLAO</name>
<dbReference type="OrthoDB" id="1452530at2"/>
<dbReference type="EMBL" id="SLXM01000001">
    <property type="protein sequence ID" value="TCP27951.1"/>
    <property type="molecule type" value="Genomic_DNA"/>
</dbReference>
<reference evidence="2 3" key="1">
    <citation type="submission" date="2019-03" db="EMBL/GenBank/DDBJ databases">
        <title>Genomic Encyclopedia of Type Strains, Phase IV (KMG-IV): sequencing the most valuable type-strain genomes for metagenomic binning, comparative biology and taxonomic classification.</title>
        <authorList>
            <person name="Goeker M."/>
        </authorList>
    </citation>
    <scope>NUCLEOTIDE SEQUENCE [LARGE SCALE GENOMIC DNA]</scope>
    <source>
        <strain evidence="2 3">DSM 14836</strain>
    </source>
</reference>
<evidence type="ECO:0008006" key="4">
    <source>
        <dbReference type="Google" id="ProtNLM"/>
    </source>
</evidence>